<evidence type="ECO:0000256" key="3">
    <source>
        <dbReference type="ARBA" id="ARBA00022448"/>
    </source>
</evidence>
<evidence type="ECO:0000256" key="10">
    <source>
        <dbReference type="RuleBase" id="RU003357"/>
    </source>
</evidence>
<proteinExistence type="inferred from homology"/>
<dbReference type="PANTHER" id="PTHR32552:SF82">
    <property type="entry name" value="FCUA PROTEIN"/>
    <property type="match status" value="1"/>
</dbReference>
<organism evidence="13 14">
    <name type="scientific">Selenomonas dianae</name>
    <dbReference type="NCBI Taxonomy" id="135079"/>
    <lineage>
        <taxon>Bacteria</taxon>
        <taxon>Bacillati</taxon>
        <taxon>Bacillota</taxon>
        <taxon>Negativicutes</taxon>
        <taxon>Selenomonadales</taxon>
        <taxon>Selenomonadaceae</taxon>
        <taxon>Selenomonas</taxon>
    </lineage>
</organism>
<keyword evidence="5 9" id="KW-0812">Transmembrane</keyword>
<comment type="similarity">
    <text evidence="2 9 10">Belongs to the TonB-dependent receptor family.</text>
</comment>
<keyword evidence="13" id="KW-0675">Receptor</keyword>
<keyword evidence="3 9" id="KW-0813">Transport</keyword>
<evidence type="ECO:0000256" key="6">
    <source>
        <dbReference type="ARBA" id="ARBA00023077"/>
    </source>
</evidence>
<gene>
    <name evidence="13" type="ORF">GCM10008919_16120</name>
</gene>
<keyword evidence="4 9" id="KW-1134">Transmembrane beta strand</keyword>
<evidence type="ECO:0000256" key="8">
    <source>
        <dbReference type="ARBA" id="ARBA00023237"/>
    </source>
</evidence>
<keyword evidence="8 9" id="KW-0998">Cell outer membrane</keyword>
<dbReference type="NCBIfam" id="TIGR01783">
    <property type="entry name" value="TonB-siderophor"/>
    <property type="match status" value="1"/>
</dbReference>
<evidence type="ECO:0000256" key="7">
    <source>
        <dbReference type="ARBA" id="ARBA00023136"/>
    </source>
</evidence>
<dbReference type="InterPro" id="IPR000531">
    <property type="entry name" value="Beta-barrel_TonB"/>
</dbReference>
<keyword evidence="14" id="KW-1185">Reference proteome</keyword>
<evidence type="ECO:0000259" key="11">
    <source>
        <dbReference type="Pfam" id="PF00593"/>
    </source>
</evidence>
<dbReference type="CDD" id="cd01347">
    <property type="entry name" value="ligand_gated_channel"/>
    <property type="match status" value="1"/>
</dbReference>
<evidence type="ECO:0000256" key="1">
    <source>
        <dbReference type="ARBA" id="ARBA00004571"/>
    </source>
</evidence>
<dbReference type="InterPro" id="IPR012910">
    <property type="entry name" value="Plug_dom"/>
</dbReference>
<reference evidence="13 14" key="1">
    <citation type="journal article" date="2019" name="Int. J. Syst. Evol. Microbiol.">
        <title>The Global Catalogue of Microorganisms (GCM) 10K type strain sequencing project: providing services to taxonomists for standard genome sequencing and annotation.</title>
        <authorList>
            <consortium name="The Broad Institute Genomics Platform"/>
            <consortium name="The Broad Institute Genome Sequencing Center for Infectious Disease"/>
            <person name="Wu L."/>
            <person name="Ma J."/>
        </authorList>
    </citation>
    <scope>NUCLEOTIDE SEQUENCE [LARGE SCALE GENOMIC DNA]</scope>
    <source>
        <strain evidence="13 14">JCM 8542</strain>
    </source>
</reference>
<evidence type="ECO:0000313" key="13">
    <source>
        <dbReference type="EMBL" id="GAA0213681.1"/>
    </source>
</evidence>
<feature type="domain" description="TonB-dependent receptor plug" evidence="12">
    <location>
        <begin position="40"/>
        <end position="136"/>
    </location>
</feature>
<feature type="domain" description="TonB-dependent receptor-like beta-barrel" evidence="11">
    <location>
        <begin position="217"/>
        <end position="652"/>
    </location>
</feature>
<evidence type="ECO:0000313" key="14">
    <source>
        <dbReference type="Proteomes" id="UP001500399"/>
    </source>
</evidence>
<dbReference type="Gene3D" id="2.170.130.10">
    <property type="entry name" value="TonB-dependent receptor, plug domain"/>
    <property type="match status" value="1"/>
</dbReference>
<dbReference type="PROSITE" id="PS52016">
    <property type="entry name" value="TONB_DEPENDENT_REC_3"/>
    <property type="match status" value="1"/>
</dbReference>
<evidence type="ECO:0000259" key="12">
    <source>
        <dbReference type="Pfam" id="PF07715"/>
    </source>
</evidence>
<dbReference type="SUPFAM" id="SSF56935">
    <property type="entry name" value="Porins"/>
    <property type="match status" value="1"/>
</dbReference>
<evidence type="ECO:0000256" key="2">
    <source>
        <dbReference type="ARBA" id="ARBA00009810"/>
    </source>
</evidence>
<accession>A0ABN0T6G2</accession>
<dbReference type="InterPro" id="IPR039426">
    <property type="entry name" value="TonB-dep_rcpt-like"/>
</dbReference>
<dbReference type="InterPro" id="IPR010105">
    <property type="entry name" value="TonB_sidphr_rcpt"/>
</dbReference>
<comment type="caution">
    <text evidence="13">The sequence shown here is derived from an EMBL/GenBank/DDBJ whole genome shotgun (WGS) entry which is preliminary data.</text>
</comment>
<dbReference type="InterPro" id="IPR036942">
    <property type="entry name" value="Beta-barrel_TonB_sf"/>
</dbReference>
<evidence type="ECO:0000256" key="5">
    <source>
        <dbReference type="ARBA" id="ARBA00022692"/>
    </source>
</evidence>
<dbReference type="Pfam" id="PF00593">
    <property type="entry name" value="TonB_dep_Rec_b-barrel"/>
    <property type="match status" value="1"/>
</dbReference>
<dbReference type="Proteomes" id="UP001500399">
    <property type="component" value="Unassembled WGS sequence"/>
</dbReference>
<comment type="subcellular location">
    <subcellularLocation>
        <location evidence="1 9">Cell outer membrane</location>
        <topology evidence="1 9">Multi-pass membrane protein</topology>
    </subcellularLocation>
</comment>
<sequence>MDEYVLPAITIHGKRNVDVYAGGYTARENSLGAMGNTDFMDVPFNTLTLTQKSISQVKQPGNTLVQLATMDPTVTMAGNKTYNDVRIRGFYISPHDYYLNGVSGMLSQSSIPMNFVERVEIVSGPDTLLHGSSMNGSVGGSINLVPKVAEDKPRISFTETFSGKSHYEHALDLGARFGREKQWGVRVNVDAADGNTEFHHEKMAYHNIFMNLDYRGNKTKAQLLYGYRYVNQNAPTFSLDLNGYDLPAPPSGDANFQLPWSRYRYNNNILTLAVDHEMSKDWSAFFHAGYHDEDWNSCYESYYPSLIDDQGNFEAGMEEVPIAFWRMSFDAGVRGKVNTGALTHHLALRVDRMSENGGGQDWYGEDAHGVYRTYRGNIYDNSITGHTTPLDPILEPWYYSGATILSGVTVTDRLVTDDDKWTFLLGLRYQNEKIFRAHNGKDYTESCSTSAVSPNFGVMYALNPATKVYANYIEGLGRGYFVPRRYKNGGEYLKPQMTKQYEAGVKWDTKKIAGSFSVFSLEQENAYADASKIYRYHGRRQNHGTQVTVFGEVSPKWNLIGGLMYLQAKQKGGVNDGRTVPAAPQWNATLTAEYNADPHWSAFGRLTYTGASYLTSANKAKVPEWYRLDLGVQYEKLLADGNAMRVGLHVFNALNRKYWCARGSDTVALDGPRSLVLSIGYDF</sequence>
<evidence type="ECO:0000256" key="4">
    <source>
        <dbReference type="ARBA" id="ARBA00022452"/>
    </source>
</evidence>
<dbReference type="PANTHER" id="PTHR32552">
    <property type="entry name" value="FERRICHROME IRON RECEPTOR-RELATED"/>
    <property type="match status" value="1"/>
</dbReference>
<dbReference type="Pfam" id="PF07715">
    <property type="entry name" value="Plug"/>
    <property type="match status" value="1"/>
</dbReference>
<dbReference type="InterPro" id="IPR037066">
    <property type="entry name" value="Plug_dom_sf"/>
</dbReference>
<keyword evidence="6 10" id="KW-0798">TonB box</keyword>
<protein>
    <submittedName>
        <fullName evidence="13">TonB-dependent receptor</fullName>
    </submittedName>
</protein>
<dbReference type="EMBL" id="BAAACR010000012">
    <property type="protein sequence ID" value="GAA0213681.1"/>
    <property type="molecule type" value="Genomic_DNA"/>
</dbReference>
<dbReference type="Gene3D" id="2.40.170.20">
    <property type="entry name" value="TonB-dependent receptor, beta-barrel domain"/>
    <property type="match status" value="1"/>
</dbReference>
<name>A0ABN0T6G2_9FIRM</name>
<keyword evidence="7 9" id="KW-0472">Membrane</keyword>
<evidence type="ECO:0000256" key="9">
    <source>
        <dbReference type="PROSITE-ProRule" id="PRU01360"/>
    </source>
</evidence>